<evidence type="ECO:0000313" key="2">
    <source>
        <dbReference type="EMBL" id="KFF10263.1"/>
    </source>
</evidence>
<feature type="region of interest" description="Disordered" evidence="1">
    <location>
        <begin position="74"/>
        <end position="93"/>
    </location>
</feature>
<dbReference type="EMBL" id="JPRH01000012">
    <property type="protein sequence ID" value="KFF10263.1"/>
    <property type="molecule type" value="Genomic_DNA"/>
</dbReference>
<name>A0A086A0P9_9FLAO</name>
<comment type="caution">
    <text evidence="2">The sequence shown here is derived from an EMBL/GenBank/DDBJ whole genome shotgun (WGS) entry which is preliminary data.</text>
</comment>
<proteinExistence type="predicted"/>
<keyword evidence="3" id="KW-1185">Reference proteome</keyword>
<feature type="compositionally biased region" description="Basic and acidic residues" evidence="1">
    <location>
        <begin position="75"/>
        <end position="93"/>
    </location>
</feature>
<dbReference type="AlphaFoldDB" id="A0A086A0P9"/>
<evidence type="ECO:0000256" key="1">
    <source>
        <dbReference type="SAM" id="MobiDB-lite"/>
    </source>
</evidence>
<dbReference type="OrthoDB" id="1241608at2"/>
<organism evidence="2 3">
    <name type="scientific">Chryseobacterium soli</name>
    <dbReference type="NCBI Taxonomy" id="445961"/>
    <lineage>
        <taxon>Bacteria</taxon>
        <taxon>Pseudomonadati</taxon>
        <taxon>Bacteroidota</taxon>
        <taxon>Flavobacteriia</taxon>
        <taxon>Flavobacteriales</taxon>
        <taxon>Weeksellaceae</taxon>
        <taxon>Chryseobacterium group</taxon>
        <taxon>Chryseobacterium</taxon>
    </lineage>
</organism>
<dbReference type="Proteomes" id="UP000028705">
    <property type="component" value="Unassembled WGS sequence"/>
</dbReference>
<accession>A0A086A0P9</accession>
<gene>
    <name evidence="2" type="ORF">IW15_21090</name>
</gene>
<dbReference type="RefSeq" id="WP_034715084.1">
    <property type="nucleotide sequence ID" value="NZ_JPRH01000012.1"/>
</dbReference>
<protein>
    <submittedName>
        <fullName evidence="2">Uncharacterized protein</fullName>
    </submittedName>
</protein>
<reference evidence="2 3" key="1">
    <citation type="submission" date="2014-07" db="EMBL/GenBank/DDBJ databases">
        <title>Genome of Chryseobacterium soli DSM 19298.</title>
        <authorList>
            <person name="Stropko S.J."/>
            <person name="Pipes S.E."/>
            <person name="Newman J."/>
        </authorList>
    </citation>
    <scope>NUCLEOTIDE SEQUENCE [LARGE SCALE GENOMIC DNA]</scope>
    <source>
        <strain evidence="2 3">DSM 19298</strain>
    </source>
</reference>
<evidence type="ECO:0000313" key="3">
    <source>
        <dbReference type="Proteomes" id="UP000028705"/>
    </source>
</evidence>
<sequence length="266" mass="30029">MKTNVLVLFLLGWAGMVFGQISVNGTMITIYADMPVKSFEIIVESGTYNYKIENPKNYSISITRNAALQHPLSTEIKKNDSSRDDKKNSKEMNNKMVYRKNTEYIITIYADDEPKERIYKIKSQSDWSWTTSFGANAILFTNRSKFTSLDSKVIEVRDGKMMDLMPSIMFTFINNHENLSPGFTGGLGFNFEELSVFAGGALGIGQNIILTAGIAVHKQNRPNLDYTIGQNIDSSVTSDNLNKMQYRANPFIGISFRFDKNPFVSK</sequence>